<feature type="region of interest" description="Disordered" evidence="1">
    <location>
        <begin position="173"/>
        <end position="215"/>
    </location>
</feature>
<protein>
    <submittedName>
        <fullName evidence="3">Membrane protein</fullName>
    </submittedName>
</protein>
<evidence type="ECO:0000256" key="1">
    <source>
        <dbReference type="SAM" id="MobiDB-lite"/>
    </source>
</evidence>
<dbReference type="GeneID" id="80540246"/>
<evidence type="ECO:0000256" key="2">
    <source>
        <dbReference type="SAM" id="Phobius"/>
    </source>
</evidence>
<feature type="compositionally biased region" description="Pro residues" evidence="1">
    <location>
        <begin position="180"/>
        <end position="209"/>
    </location>
</feature>
<keyword evidence="4" id="KW-1185">Reference proteome</keyword>
<keyword evidence="2" id="KW-0472">Membrane</keyword>
<gene>
    <name evidence="3" type="primary">UL56</name>
</gene>
<feature type="transmembrane region" description="Helical" evidence="2">
    <location>
        <begin position="270"/>
        <end position="291"/>
    </location>
</feature>
<feature type="compositionally biased region" description="Basic residues" evidence="1">
    <location>
        <begin position="120"/>
        <end position="137"/>
    </location>
</feature>
<feature type="compositionally biased region" description="Basic and acidic residues" evidence="1">
    <location>
        <begin position="26"/>
        <end position="36"/>
    </location>
</feature>
<keyword evidence="2" id="KW-1133">Transmembrane helix</keyword>
<evidence type="ECO:0000313" key="4">
    <source>
        <dbReference type="Proteomes" id="UP001143588"/>
    </source>
</evidence>
<dbReference type="RefSeq" id="YP_010801538.1">
    <property type="nucleotide sequence ID" value="NC_076965.1"/>
</dbReference>
<feature type="region of interest" description="Disordered" evidence="1">
    <location>
        <begin position="221"/>
        <end position="240"/>
    </location>
</feature>
<feature type="region of interest" description="Disordered" evidence="1">
    <location>
        <begin position="1"/>
        <end position="153"/>
    </location>
</feature>
<accession>A0A510J978</accession>
<reference evidence="3 4" key="1">
    <citation type="journal article" date="2020" name="J. Virol.">
        <title>Characterization of a Novel Alphaherpesvirus Isolated from the Fruit Bat Pteropus lylei in Vietnam.</title>
        <authorList>
            <person name="Inagaki T."/>
            <person name="Yamada S."/>
            <person name="Fujii H."/>
            <person name="Yoshikawa T."/>
            <person name="Shibamura M."/>
            <person name="Harada S."/>
            <person name="Fukushi S."/>
            <person name="Le M.Q."/>
            <person name="Nguyen C.T."/>
            <person name="Nguyen T.T.T."/>
            <person name="Nguyen T.T."/>
            <person name="Nguyen T.T."/>
            <person name="Quach V.T."/>
            <person name="Thong V.D."/>
            <person name="Mori K."/>
            <person name="Sasaki M."/>
            <person name="Setiyono A."/>
            <person name="Handharyani E."/>
            <person name="Takeyama H."/>
            <person name="Hasebe F."/>
            <person name="Saijo M."/>
        </authorList>
    </citation>
    <scope>NUCLEOTIDE SEQUENCE [LARGE SCALE GENOMIC DNA]</scope>
</reference>
<proteinExistence type="predicted"/>
<sequence>MSPVPRASRPQPSLSFPHTWGNYERPSPEELWRGEQAEEEAAGHAQLSHARPLATSPPPPYFSGRIDDVGYTSINLQSPTSPPPAYSLGENLGQALGPAARQATPRAQGPPGAQRPSNRAIRRAQRRSGRRSRRRARCTAGGFPQDPVSLPQTPLTTTPWCEWGGPLALLPTYSESELDQPPPYTALQPAPDPQPTPYSHPSPPSPSTHPQPIEITMFDPDESEWEDPRPAHAPRRPRISSRELNRVRLRGDLIRGASAHEPSWRGASKVCTHVAIAALMVFLILVLVLFWH</sequence>
<dbReference type="Pfam" id="PF04534">
    <property type="entry name" value="Herpes_UL56"/>
    <property type="match status" value="1"/>
</dbReference>
<evidence type="ECO:0000313" key="3">
    <source>
        <dbReference type="EMBL" id="BBM13229.1"/>
    </source>
</evidence>
<dbReference type="Proteomes" id="UP001143588">
    <property type="component" value="Segment"/>
</dbReference>
<organism evidence="3 4">
    <name type="scientific">pteropodid alphaherpesvirus 2</name>
    <dbReference type="NCBI Taxonomy" id="3118716"/>
    <lineage>
        <taxon>Viruses</taxon>
        <taxon>Duplodnaviria</taxon>
        <taxon>Heunggongvirae</taxon>
        <taxon>Peploviricota</taxon>
        <taxon>Herviviricetes</taxon>
        <taxon>Herpesvirales</taxon>
        <taxon>Orthoherpesviridae</taxon>
        <taxon>Alphaherpesvirinae</taxon>
        <taxon>Simplexvirus</taxon>
        <taxon>Simplexvirus pteropodidalpha2</taxon>
    </lineage>
</organism>
<keyword evidence="2" id="KW-0812">Transmembrane</keyword>
<dbReference type="InterPro" id="IPR007620">
    <property type="entry name" value="Herpes_UL56"/>
</dbReference>
<dbReference type="EMBL" id="LC492974">
    <property type="protein sequence ID" value="BBM13229.1"/>
    <property type="molecule type" value="Genomic_DNA"/>
</dbReference>
<name>A0A510J978_9ALPH</name>
<dbReference type="KEGG" id="vg:80540246"/>